<dbReference type="AlphaFoldDB" id="A0A7J5Z829"/>
<protein>
    <submittedName>
        <fullName evidence="2">Uncharacterized protein</fullName>
    </submittedName>
</protein>
<sequence>MSPVSPGAEGEPRGGSGVPQPGPASRLLRLSAPSWLRMPGSISVSCLVSAWPVMAKGSLEFFVISCCCFVNDLLLPAGGSLRTEQWNKATGATDEGAMLSIKAMLRSGGKTWQVLNATTLLKMCHN</sequence>
<accession>A0A7J5Z829</accession>
<keyword evidence="3" id="KW-1185">Reference proteome</keyword>
<proteinExistence type="predicted"/>
<feature type="region of interest" description="Disordered" evidence="1">
    <location>
        <begin position="1"/>
        <end position="25"/>
    </location>
</feature>
<evidence type="ECO:0000256" key="1">
    <source>
        <dbReference type="SAM" id="MobiDB-lite"/>
    </source>
</evidence>
<gene>
    <name evidence="2" type="ORF">F7725_011165</name>
</gene>
<comment type="caution">
    <text evidence="2">The sequence shown here is derived from an EMBL/GenBank/DDBJ whole genome shotgun (WGS) entry which is preliminary data.</text>
</comment>
<reference evidence="2 3" key="1">
    <citation type="submission" date="2020-03" db="EMBL/GenBank/DDBJ databases">
        <title>Dissostichus mawsoni Genome sequencing and assembly.</title>
        <authorList>
            <person name="Park H."/>
        </authorList>
    </citation>
    <scope>NUCLEOTIDE SEQUENCE [LARGE SCALE GENOMIC DNA]</scope>
    <source>
        <strain evidence="2">DM0001</strain>
        <tissue evidence="2">Muscle</tissue>
    </source>
</reference>
<evidence type="ECO:0000313" key="2">
    <source>
        <dbReference type="EMBL" id="KAF3857964.1"/>
    </source>
</evidence>
<dbReference type="Proteomes" id="UP000518266">
    <property type="component" value="Unassembled WGS sequence"/>
</dbReference>
<dbReference type="EMBL" id="JAAKFY010000004">
    <property type="protein sequence ID" value="KAF3857964.1"/>
    <property type="molecule type" value="Genomic_DNA"/>
</dbReference>
<name>A0A7J5Z829_DISMA</name>
<organism evidence="2 3">
    <name type="scientific">Dissostichus mawsoni</name>
    <name type="common">Antarctic cod</name>
    <dbReference type="NCBI Taxonomy" id="36200"/>
    <lineage>
        <taxon>Eukaryota</taxon>
        <taxon>Metazoa</taxon>
        <taxon>Chordata</taxon>
        <taxon>Craniata</taxon>
        <taxon>Vertebrata</taxon>
        <taxon>Euteleostomi</taxon>
        <taxon>Actinopterygii</taxon>
        <taxon>Neopterygii</taxon>
        <taxon>Teleostei</taxon>
        <taxon>Neoteleostei</taxon>
        <taxon>Acanthomorphata</taxon>
        <taxon>Eupercaria</taxon>
        <taxon>Perciformes</taxon>
        <taxon>Notothenioidei</taxon>
        <taxon>Nototheniidae</taxon>
        <taxon>Dissostichus</taxon>
    </lineage>
</organism>
<evidence type="ECO:0000313" key="3">
    <source>
        <dbReference type="Proteomes" id="UP000518266"/>
    </source>
</evidence>